<evidence type="ECO:0000256" key="8">
    <source>
        <dbReference type="ARBA" id="ARBA00048212"/>
    </source>
</evidence>
<name>A0A3D8LFU6_9BACT</name>
<keyword evidence="14" id="KW-1185">Reference proteome</keyword>
<dbReference type="InterPro" id="IPR001544">
    <property type="entry name" value="Aminotrans_IV"/>
</dbReference>
<dbReference type="RefSeq" id="WP_115564181.1">
    <property type="nucleotide sequence ID" value="NZ_QRGR01000004.1"/>
</dbReference>
<dbReference type="InterPro" id="IPR050571">
    <property type="entry name" value="Class-IV_PLP-Dep_Aminotrnsfr"/>
</dbReference>
<dbReference type="OrthoDB" id="9805628at2"/>
<dbReference type="InterPro" id="IPR043132">
    <property type="entry name" value="BCAT-like_C"/>
</dbReference>
<dbReference type="PROSITE" id="PS00770">
    <property type="entry name" value="AA_TRANSFER_CLASS_4"/>
    <property type="match status" value="1"/>
</dbReference>
<dbReference type="EMBL" id="QRGR01000004">
    <property type="protein sequence ID" value="RDV16321.1"/>
    <property type="molecule type" value="Genomic_DNA"/>
</dbReference>
<comment type="cofactor">
    <cofactor evidence="1 12">
        <name>pyridoxal 5'-phosphate</name>
        <dbReference type="ChEBI" id="CHEBI:597326"/>
    </cofactor>
</comment>
<dbReference type="InterPro" id="IPR043131">
    <property type="entry name" value="BCAT-like_N"/>
</dbReference>
<gene>
    <name evidence="13" type="ORF">DXT99_03700</name>
</gene>
<dbReference type="InterPro" id="IPR036038">
    <property type="entry name" value="Aminotransferase-like"/>
</dbReference>
<evidence type="ECO:0000256" key="10">
    <source>
        <dbReference type="ARBA" id="ARBA00049229"/>
    </source>
</evidence>
<dbReference type="Gene3D" id="3.20.10.10">
    <property type="entry name" value="D-amino Acid Aminotransferase, subunit A, domain 2"/>
    <property type="match status" value="1"/>
</dbReference>
<comment type="similarity">
    <text evidence="5 11">Belongs to the class-IV pyridoxal-phosphate-dependent aminotransferase family.</text>
</comment>
<evidence type="ECO:0000256" key="4">
    <source>
        <dbReference type="ARBA" id="ARBA00005072"/>
    </source>
</evidence>
<dbReference type="GO" id="GO:0046394">
    <property type="term" value="P:carboxylic acid biosynthetic process"/>
    <property type="evidence" value="ECO:0007669"/>
    <property type="project" value="UniProtKB-ARBA"/>
</dbReference>
<comment type="pathway">
    <text evidence="4">Amino-acid biosynthesis; L-leucine biosynthesis; L-leucine from 3-methyl-2-oxobutanoate: step 4/4.</text>
</comment>
<comment type="pathway">
    <text evidence="2">Amino-acid biosynthesis; L-isoleucine biosynthesis; L-isoleucine from 2-oxobutanoate: step 4/4.</text>
</comment>
<dbReference type="GO" id="GO:0004084">
    <property type="term" value="F:branched-chain-amino-acid transaminase activity"/>
    <property type="evidence" value="ECO:0007669"/>
    <property type="project" value="UniProtKB-EC"/>
</dbReference>
<accession>A0A3D8LFU6</accession>
<evidence type="ECO:0000256" key="5">
    <source>
        <dbReference type="ARBA" id="ARBA00009320"/>
    </source>
</evidence>
<evidence type="ECO:0000256" key="1">
    <source>
        <dbReference type="ARBA" id="ARBA00001933"/>
    </source>
</evidence>
<dbReference type="Proteomes" id="UP000256708">
    <property type="component" value="Unassembled WGS sequence"/>
</dbReference>
<evidence type="ECO:0000256" key="7">
    <source>
        <dbReference type="ARBA" id="ARBA00022898"/>
    </source>
</evidence>
<reference evidence="14" key="1">
    <citation type="submission" date="2018-08" db="EMBL/GenBank/DDBJ databases">
        <authorList>
            <person name="Liu Z.-W."/>
            <person name="Du Z.-J."/>
        </authorList>
    </citation>
    <scope>NUCLEOTIDE SEQUENCE [LARGE SCALE GENOMIC DNA]</scope>
    <source>
        <strain evidence="14">H4X</strain>
    </source>
</reference>
<evidence type="ECO:0000313" key="13">
    <source>
        <dbReference type="EMBL" id="RDV16321.1"/>
    </source>
</evidence>
<dbReference type="InterPro" id="IPR018300">
    <property type="entry name" value="Aminotrans_IV_CS"/>
</dbReference>
<evidence type="ECO:0000313" key="14">
    <source>
        <dbReference type="Proteomes" id="UP000256708"/>
    </source>
</evidence>
<sequence length="272" mass="31023">MQLLYNNHLLQENELRLPLTNRAFQYNDGFFETIIIRQGRLSFWEDHILRMKEAATALQLSLPPYLTSPAIPEKLLNLAEQQQAMEHGRLKLKFWRAGAGIYTPETNQANWLATVQPATPVSNLPLQVGLCRQVRTQYSPLSHFKGPNAPLYIMAAIEKDNRNLNDILLLDLQNNVAEFISSNVFWVSDNIVYTPALETGCVNGIVRRNIMRWCRQNDLEVAEVLADVDQLYHADSVFSANVTGIKRIASIEEISLPTQHPLVDKLKNELFK</sequence>
<dbReference type="Pfam" id="PF01063">
    <property type="entry name" value="Aminotran_4"/>
    <property type="match status" value="1"/>
</dbReference>
<organism evidence="13 14">
    <name type="scientific">Pontibacter diazotrophicus</name>
    <dbReference type="NCBI Taxonomy" id="1400979"/>
    <lineage>
        <taxon>Bacteria</taxon>
        <taxon>Pseudomonadati</taxon>
        <taxon>Bacteroidota</taxon>
        <taxon>Cytophagia</taxon>
        <taxon>Cytophagales</taxon>
        <taxon>Hymenobacteraceae</taxon>
        <taxon>Pontibacter</taxon>
    </lineage>
</organism>
<evidence type="ECO:0000256" key="12">
    <source>
        <dbReference type="RuleBase" id="RU004516"/>
    </source>
</evidence>
<dbReference type="PANTHER" id="PTHR42743:SF11">
    <property type="entry name" value="AMINODEOXYCHORISMATE LYASE"/>
    <property type="match status" value="1"/>
</dbReference>
<dbReference type="SUPFAM" id="SSF56752">
    <property type="entry name" value="D-aminoacid aminotransferase-like PLP-dependent enzymes"/>
    <property type="match status" value="1"/>
</dbReference>
<dbReference type="Gene3D" id="3.30.470.10">
    <property type="match status" value="1"/>
</dbReference>
<comment type="caution">
    <text evidence="13">The sequence shown here is derived from an EMBL/GenBank/DDBJ whole genome shotgun (WGS) entry which is preliminary data.</text>
</comment>
<evidence type="ECO:0000256" key="3">
    <source>
        <dbReference type="ARBA" id="ARBA00004931"/>
    </source>
</evidence>
<comment type="pathway">
    <text evidence="3">Amino-acid biosynthesis; L-valine biosynthesis; L-valine from pyruvate: step 4/4.</text>
</comment>
<evidence type="ECO:0000256" key="9">
    <source>
        <dbReference type="ARBA" id="ARBA00048798"/>
    </source>
</evidence>
<comment type="catalytic activity">
    <reaction evidence="8">
        <text>L-valine + 2-oxoglutarate = 3-methyl-2-oxobutanoate + L-glutamate</text>
        <dbReference type="Rhea" id="RHEA:24813"/>
        <dbReference type="ChEBI" id="CHEBI:11851"/>
        <dbReference type="ChEBI" id="CHEBI:16810"/>
        <dbReference type="ChEBI" id="CHEBI:29985"/>
        <dbReference type="ChEBI" id="CHEBI:57762"/>
        <dbReference type="EC" id="2.6.1.42"/>
    </reaction>
</comment>
<dbReference type="AlphaFoldDB" id="A0A3D8LFU6"/>
<evidence type="ECO:0000256" key="2">
    <source>
        <dbReference type="ARBA" id="ARBA00004824"/>
    </source>
</evidence>
<dbReference type="EC" id="2.6.1.42" evidence="6"/>
<evidence type="ECO:0000256" key="11">
    <source>
        <dbReference type="RuleBase" id="RU004106"/>
    </source>
</evidence>
<protein>
    <recommendedName>
        <fullName evidence="6">branched-chain-amino-acid transaminase</fullName>
        <ecNumber evidence="6">2.6.1.42</ecNumber>
    </recommendedName>
</protein>
<comment type="catalytic activity">
    <reaction evidence="9">
        <text>L-isoleucine + 2-oxoglutarate = (S)-3-methyl-2-oxopentanoate + L-glutamate</text>
        <dbReference type="Rhea" id="RHEA:24801"/>
        <dbReference type="ChEBI" id="CHEBI:16810"/>
        <dbReference type="ChEBI" id="CHEBI:29985"/>
        <dbReference type="ChEBI" id="CHEBI:35146"/>
        <dbReference type="ChEBI" id="CHEBI:58045"/>
        <dbReference type="EC" id="2.6.1.42"/>
    </reaction>
</comment>
<evidence type="ECO:0000256" key="6">
    <source>
        <dbReference type="ARBA" id="ARBA00013053"/>
    </source>
</evidence>
<proteinExistence type="inferred from homology"/>
<comment type="catalytic activity">
    <reaction evidence="10">
        <text>L-leucine + 2-oxoglutarate = 4-methyl-2-oxopentanoate + L-glutamate</text>
        <dbReference type="Rhea" id="RHEA:18321"/>
        <dbReference type="ChEBI" id="CHEBI:16810"/>
        <dbReference type="ChEBI" id="CHEBI:17865"/>
        <dbReference type="ChEBI" id="CHEBI:29985"/>
        <dbReference type="ChEBI" id="CHEBI:57427"/>
        <dbReference type="EC" id="2.6.1.42"/>
    </reaction>
</comment>
<dbReference type="PANTHER" id="PTHR42743">
    <property type="entry name" value="AMINO-ACID AMINOTRANSFERASE"/>
    <property type="match status" value="1"/>
</dbReference>
<keyword evidence="7 12" id="KW-0663">Pyridoxal phosphate</keyword>